<feature type="non-terminal residue" evidence="2">
    <location>
        <position position="1"/>
    </location>
</feature>
<evidence type="ECO:0000313" key="3">
    <source>
        <dbReference type="Proteomes" id="UP000626109"/>
    </source>
</evidence>
<reference evidence="2" key="1">
    <citation type="submission" date="2021-02" db="EMBL/GenBank/DDBJ databases">
        <authorList>
            <person name="Dougan E. K."/>
            <person name="Rhodes N."/>
            <person name="Thang M."/>
            <person name="Chan C."/>
        </authorList>
    </citation>
    <scope>NUCLEOTIDE SEQUENCE</scope>
</reference>
<protein>
    <submittedName>
        <fullName evidence="2">Uncharacterized protein</fullName>
    </submittedName>
</protein>
<dbReference type="Proteomes" id="UP000626109">
    <property type="component" value="Unassembled WGS sequence"/>
</dbReference>
<sequence length="73" mass="8436">MEGELCQAPSHHMPGTTRQMRDRLKSPSRRKRVTLTPLGKRHCRRLGARRESCGELPGNCRVRRRSTGRLRLS</sequence>
<evidence type="ECO:0000313" key="2">
    <source>
        <dbReference type="EMBL" id="CAE8637777.1"/>
    </source>
</evidence>
<organism evidence="2 3">
    <name type="scientific">Polarella glacialis</name>
    <name type="common">Dinoflagellate</name>
    <dbReference type="NCBI Taxonomy" id="89957"/>
    <lineage>
        <taxon>Eukaryota</taxon>
        <taxon>Sar</taxon>
        <taxon>Alveolata</taxon>
        <taxon>Dinophyceae</taxon>
        <taxon>Suessiales</taxon>
        <taxon>Suessiaceae</taxon>
        <taxon>Polarella</taxon>
    </lineage>
</organism>
<comment type="caution">
    <text evidence="2">The sequence shown here is derived from an EMBL/GenBank/DDBJ whole genome shotgun (WGS) entry which is preliminary data.</text>
</comment>
<proteinExistence type="predicted"/>
<accession>A0A813HJ66</accession>
<dbReference type="AlphaFoldDB" id="A0A813HJ66"/>
<feature type="region of interest" description="Disordered" evidence="1">
    <location>
        <begin position="1"/>
        <end position="28"/>
    </location>
</feature>
<dbReference type="EMBL" id="CAJNNW010001358">
    <property type="protein sequence ID" value="CAE8637777.1"/>
    <property type="molecule type" value="Genomic_DNA"/>
</dbReference>
<name>A0A813HJ66_POLGL</name>
<evidence type="ECO:0000256" key="1">
    <source>
        <dbReference type="SAM" id="MobiDB-lite"/>
    </source>
</evidence>
<gene>
    <name evidence="2" type="ORF">PGLA2088_LOCUS1711</name>
</gene>